<dbReference type="SUPFAM" id="SSF51735">
    <property type="entry name" value="NAD(P)-binding Rossmann-fold domains"/>
    <property type="match status" value="1"/>
</dbReference>
<evidence type="ECO:0000256" key="1">
    <source>
        <dbReference type="ARBA" id="ARBA00006484"/>
    </source>
</evidence>
<evidence type="ECO:0000256" key="2">
    <source>
        <dbReference type="ARBA" id="ARBA00023002"/>
    </source>
</evidence>
<reference evidence="3 4" key="1">
    <citation type="journal article" date="2009" name="J. Bacteriol.">
        <title>The genome of Burkholderia cenocepacia J2315, an epidemic pathogen of cystic fibrosis patients.</title>
        <authorList>
            <person name="Holden M.T."/>
            <person name="Seth-Smith H.M."/>
            <person name="Crossman L.C."/>
            <person name="Sebaihia M."/>
            <person name="Bentley S.D."/>
            <person name="Cerdeno-Tarraga A.M."/>
            <person name="Thomson N.R."/>
            <person name="Bason N."/>
            <person name="Quail M.A."/>
            <person name="Sharp S."/>
            <person name="Cherevach I."/>
            <person name="Churcher C."/>
            <person name="Goodhead I."/>
            <person name="Hauser H."/>
            <person name="Holroyd N."/>
            <person name="Mungall K."/>
            <person name="Scott P."/>
            <person name="Walker D."/>
            <person name="White B."/>
            <person name="Rose H."/>
            <person name="Iversen P."/>
            <person name="Mil-Homens D."/>
            <person name="Rocha E.P."/>
            <person name="Fialho A.M."/>
            <person name="Baldwin A."/>
            <person name="Dowson C."/>
            <person name="Barrell B.G."/>
            <person name="Govan J.R."/>
            <person name="Vandamme P."/>
            <person name="Hart C.A."/>
            <person name="Mahenthiralingam E."/>
            <person name="Parkhill J."/>
        </authorList>
    </citation>
    <scope>NUCLEOTIDE SEQUENCE [LARGE SCALE GENOMIC DNA]</scope>
    <source>
        <strain evidence="4">ATCC BAA-245 / DSM 16553 / LMG 16656 / NCTC 13227 / J2315 / CF5610</strain>
    </source>
</reference>
<dbReference type="HOGENOM" id="CLU_010194_44_2_4"/>
<dbReference type="KEGG" id="bcj:BCAM2288"/>
<dbReference type="Proteomes" id="UP000001035">
    <property type="component" value="Chromosome 2"/>
</dbReference>
<dbReference type="NCBIfam" id="NF004846">
    <property type="entry name" value="PRK06197.1"/>
    <property type="match status" value="1"/>
</dbReference>
<protein>
    <submittedName>
        <fullName evidence="3">Short-chain dehydrogenase</fullName>
    </submittedName>
</protein>
<dbReference type="Pfam" id="PF00106">
    <property type="entry name" value="adh_short"/>
    <property type="match status" value="1"/>
</dbReference>
<dbReference type="EMBL" id="AM747721">
    <property type="protein sequence ID" value="CAR56147.1"/>
    <property type="molecule type" value="Genomic_DNA"/>
</dbReference>
<dbReference type="Gene3D" id="3.40.50.720">
    <property type="entry name" value="NAD(P)-binding Rossmann-like Domain"/>
    <property type="match status" value="1"/>
</dbReference>
<dbReference type="InterPro" id="IPR036291">
    <property type="entry name" value="NAD(P)-bd_dom_sf"/>
</dbReference>
<evidence type="ECO:0000313" key="4">
    <source>
        <dbReference type="Proteomes" id="UP000001035"/>
    </source>
</evidence>
<proteinExistence type="inferred from homology"/>
<dbReference type="PRINTS" id="PR00081">
    <property type="entry name" value="GDHRDH"/>
</dbReference>
<keyword evidence="2" id="KW-0560">Oxidoreductase</keyword>
<dbReference type="GO" id="GO:0016491">
    <property type="term" value="F:oxidoreductase activity"/>
    <property type="evidence" value="ECO:0007669"/>
    <property type="project" value="UniProtKB-KW"/>
</dbReference>
<sequence>MEADMHAWSARHVPAQGGKIAVVTGANSGLGWQLAETLAAKGATVVMGCRDAARGAQAADAIRRLHPHARVEVDPLDLADLASIARFAADVGERHGRVDILCNNAGVMFLPLRHTRDGFEMQFGTNHLGHFALTGQLLPALRAARRARVVTMSSGFNRGGRIRVDDLRATQRYNRYLAYCDSKLANLVFAIELQRRFERAAFAGISVAAHPGYAATNLQFAGPAMDSSPARAALMRAANRYLAQPADQGALPAIHAATSPDLAGGAYIGPSGWFESRGLPAPASVPRAARNVASAALLWEASEAATGVRFLSAGAPAARAPGRPFDAAAEAR</sequence>
<organism evidence="3 4">
    <name type="scientific">Burkholderia cenocepacia (strain ATCC BAA-245 / DSM 16553 / LMG 16656 / NCTC 13227 / J2315 / CF5610)</name>
    <name type="common">Burkholderia cepacia (strain J2315)</name>
    <dbReference type="NCBI Taxonomy" id="216591"/>
    <lineage>
        <taxon>Bacteria</taxon>
        <taxon>Pseudomonadati</taxon>
        <taxon>Pseudomonadota</taxon>
        <taxon>Betaproteobacteria</taxon>
        <taxon>Burkholderiales</taxon>
        <taxon>Burkholderiaceae</taxon>
        <taxon>Burkholderia</taxon>
        <taxon>Burkholderia cepacia complex</taxon>
    </lineage>
</organism>
<dbReference type="eggNOG" id="COG1028">
    <property type="taxonomic scope" value="Bacteria"/>
</dbReference>
<name>B4EH04_BURCJ</name>
<gene>
    <name evidence="3" type="ORF">BCAM2288</name>
</gene>
<accession>B4EH04</accession>
<dbReference type="PANTHER" id="PTHR24320:SF148">
    <property type="entry name" value="NAD(P)-BINDING ROSSMANN-FOLD SUPERFAMILY PROTEIN"/>
    <property type="match status" value="1"/>
</dbReference>
<keyword evidence="4" id="KW-1185">Reference proteome</keyword>
<comment type="similarity">
    <text evidence="1">Belongs to the short-chain dehydrogenases/reductases (SDR) family.</text>
</comment>
<dbReference type="AlphaFoldDB" id="B4EH04"/>
<dbReference type="PANTHER" id="PTHR24320">
    <property type="entry name" value="RETINOL DEHYDROGENASE"/>
    <property type="match status" value="1"/>
</dbReference>
<dbReference type="InterPro" id="IPR002347">
    <property type="entry name" value="SDR_fam"/>
</dbReference>
<dbReference type="NCBIfam" id="NF004513">
    <property type="entry name" value="PRK05854.1"/>
    <property type="match status" value="1"/>
</dbReference>
<evidence type="ECO:0000313" key="3">
    <source>
        <dbReference type="EMBL" id="CAR56147.1"/>
    </source>
</evidence>